<gene>
    <name evidence="1" type="ORF">RHSIM_Rhsim09G0194800</name>
</gene>
<sequence length="83" mass="9924">MVSLEDHNVIQHKSRLGNGWARCSCSKCQDYVHMEKWRPYEYAACFVGSWSLLSYQLSYPFLLPLAFHSSRRRRSDYFLFCLH</sequence>
<reference evidence="1" key="1">
    <citation type="submission" date="2019-11" db="EMBL/GenBank/DDBJ databases">
        <authorList>
            <person name="Liu Y."/>
            <person name="Hou J."/>
            <person name="Li T.-Q."/>
            <person name="Guan C.-H."/>
            <person name="Wu X."/>
            <person name="Wu H.-Z."/>
            <person name="Ling F."/>
            <person name="Zhang R."/>
            <person name="Shi X.-G."/>
            <person name="Ren J.-P."/>
            <person name="Chen E.-F."/>
            <person name="Sun J.-M."/>
        </authorList>
    </citation>
    <scope>NUCLEOTIDE SEQUENCE</scope>
    <source>
        <strain evidence="1">Adult_tree_wgs_1</strain>
        <tissue evidence="1">Leaves</tissue>
    </source>
</reference>
<keyword evidence="2" id="KW-1185">Reference proteome</keyword>
<comment type="caution">
    <text evidence="1">The sequence shown here is derived from an EMBL/GenBank/DDBJ whole genome shotgun (WGS) entry which is preliminary data.</text>
</comment>
<evidence type="ECO:0000313" key="1">
    <source>
        <dbReference type="EMBL" id="KAF7133271.1"/>
    </source>
</evidence>
<accession>A0A834GFB3</accession>
<proteinExistence type="predicted"/>
<dbReference type="EMBL" id="WJXA01000009">
    <property type="protein sequence ID" value="KAF7133271.1"/>
    <property type="molecule type" value="Genomic_DNA"/>
</dbReference>
<organism evidence="1 2">
    <name type="scientific">Rhododendron simsii</name>
    <name type="common">Sims's rhododendron</name>
    <dbReference type="NCBI Taxonomy" id="118357"/>
    <lineage>
        <taxon>Eukaryota</taxon>
        <taxon>Viridiplantae</taxon>
        <taxon>Streptophyta</taxon>
        <taxon>Embryophyta</taxon>
        <taxon>Tracheophyta</taxon>
        <taxon>Spermatophyta</taxon>
        <taxon>Magnoliopsida</taxon>
        <taxon>eudicotyledons</taxon>
        <taxon>Gunneridae</taxon>
        <taxon>Pentapetalae</taxon>
        <taxon>asterids</taxon>
        <taxon>Ericales</taxon>
        <taxon>Ericaceae</taxon>
        <taxon>Ericoideae</taxon>
        <taxon>Rhodoreae</taxon>
        <taxon>Rhododendron</taxon>
    </lineage>
</organism>
<evidence type="ECO:0000313" key="2">
    <source>
        <dbReference type="Proteomes" id="UP000626092"/>
    </source>
</evidence>
<dbReference type="AlphaFoldDB" id="A0A834GFB3"/>
<dbReference type="Proteomes" id="UP000626092">
    <property type="component" value="Unassembled WGS sequence"/>
</dbReference>
<name>A0A834GFB3_RHOSS</name>
<protein>
    <submittedName>
        <fullName evidence="1">Uncharacterized protein</fullName>
    </submittedName>
</protein>